<sequence length="111" mass="11466">MAQTSYAACILACYGCAQACDQCAQACLDEEDIKIMAKCIRHDIDCAEACRFAAALLARHSGFAVEACELCASVCDACAAVCGQHDADHCKVCAAACIVCADACRSMTVGG</sequence>
<dbReference type="STRING" id="857265.WG78_12030"/>
<dbReference type="Gene3D" id="1.20.1270.360">
    <property type="match status" value="1"/>
</dbReference>
<dbReference type="PANTHER" id="PTHR37310">
    <property type="entry name" value="CYTOPLASMIC PROTEIN-RELATED"/>
    <property type="match status" value="1"/>
</dbReference>
<dbReference type="EMBL" id="LAQT01000009">
    <property type="protein sequence ID" value="KPC52572.1"/>
    <property type="molecule type" value="Genomic_DNA"/>
</dbReference>
<dbReference type="PANTHER" id="PTHR37310:SF1">
    <property type="entry name" value="CYTOPLASMIC PROTEIN"/>
    <property type="match status" value="1"/>
</dbReference>
<evidence type="ECO:0008006" key="3">
    <source>
        <dbReference type="Google" id="ProtNLM"/>
    </source>
</evidence>
<organism evidence="1 2">
    <name type="scientific">Amantichitinum ursilacus</name>
    <dbReference type="NCBI Taxonomy" id="857265"/>
    <lineage>
        <taxon>Bacteria</taxon>
        <taxon>Pseudomonadati</taxon>
        <taxon>Pseudomonadota</taxon>
        <taxon>Betaproteobacteria</taxon>
        <taxon>Neisseriales</taxon>
        <taxon>Chitinibacteraceae</taxon>
        <taxon>Amantichitinum</taxon>
    </lineage>
</organism>
<name>A0A0N0GN90_9NEIS</name>
<dbReference type="InterPro" id="IPR005560">
    <property type="entry name" value="Csp_YhjQ"/>
</dbReference>
<proteinExistence type="predicted"/>
<protein>
    <recommendedName>
        <fullName evidence="3">Cysteine-rich protein YhjQ</fullName>
    </recommendedName>
</protein>
<gene>
    <name evidence="1" type="ORF">WG78_12030</name>
</gene>
<comment type="caution">
    <text evidence="1">The sequence shown here is derived from an EMBL/GenBank/DDBJ whole genome shotgun (WGS) entry which is preliminary data.</text>
</comment>
<dbReference type="CDD" id="cd08026">
    <property type="entry name" value="DUF326"/>
    <property type="match status" value="1"/>
</dbReference>
<dbReference type="InterPro" id="IPR044543">
    <property type="entry name" value="YHJQ-like"/>
</dbReference>
<dbReference type="RefSeq" id="WP_053938060.1">
    <property type="nucleotide sequence ID" value="NZ_LAQT01000009.1"/>
</dbReference>
<accession>A0A0N0GN90</accession>
<dbReference type="AlphaFoldDB" id="A0A0N0GN90"/>
<dbReference type="Pfam" id="PF03860">
    <property type="entry name" value="Csp"/>
    <property type="match status" value="1"/>
</dbReference>
<evidence type="ECO:0000313" key="1">
    <source>
        <dbReference type="EMBL" id="KPC52572.1"/>
    </source>
</evidence>
<dbReference type="Proteomes" id="UP000037939">
    <property type="component" value="Unassembled WGS sequence"/>
</dbReference>
<keyword evidence="2" id="KW-1185">Reference proteome</keyword>
<reference evidence="1 2" key="1">
    <citation type="submission" date="2015-07" db="EMBL/GenBank/DDBJ databases">
        <title>Draft genome sequence of the Amantichitinum ursilacus IGB-41, a new chitin-degrading bacterium.</title>
        <authorList>
            <person name="Kirstahler P."/>
            <person name="Guenther M."/>
            <person name="Grumaz C."/>
            <person name="Rupp S."/>
            <person name="Zibek S."/>
            <person name="Sohn K."/>
        </authorList>
    </citation>
    <scope>NUCLEOTIDE SEQUENCE [LARGE SCALE GENOMIC DNA]</scope>
    <source>
        <strain evidence="1 2">IGB-41</strain>
    </source>
</reference>
<evidence type="ECO:0000313" key="2">
    <source>
        <dbReference type="Proteomes" id="UP000037939"/>
    </source>
</evidence>